<evidence type="ECO:0000256" key="6">
    <source>
        <dbReference type="PIRSR" id="PIRSR015582-2"/>
    </source>
</evidence>
<proteinExistence type="inferred from homology"/>
<organism evidence="9 10">
    <name type="scientific">Frigidibacter mobilis</name>
    <dbReference type="NCBI Taxonomy" id="1335048"/>
    <lineage>
        <taxon>Bacteria</taxon>
        <taxon>Pseudomonadati</taxon>
        <taxon>Pseudomonadota</taxon>
        <taxon>Alphaproteobacteria</taxon>
        <taxon>Rhodobacterales</taxon>
        <taxon>Paracoccaceae</taxon>
        <taxon>Frigidibacter</taxon>
    </lineage>
</organism>
<dbReference type="PANTHER" id="PTHR32308">
    <property type="entry name" value="LYASE BETA SUBUNIT, PUTATIVE (AFU_ORTHOLOGUE AFUA_4G13030)-RELATED"/>
    <property type="match status" value="1"/>
</dbReference>
<dbReference type="PIRSF" id="PIRSF015582">
    <property type="entry name" value="Cit_lyase_B"/>
    <property type="match status" value="1"/>
</dbReference>
<evidence type="ECO:0000256" key="7">
    <source>
        <dbReference type="SAM" id="MobiDB-lite"/>
    </source>
</evidence>
<evidence type="ECO:0000256" key="5">
    <source>
        <dbReference type="PIRSR" id="PIRSR015582-1"/>
    </source>
</evidence>
<dbReference type="Proteomes" id="UP000076128">
    <property type="component" value="Plasmid pcai42C"/>
</dbReference>
<evidence type="ECO:0000256" key="2">
    <source>
        <dbReference type="ARBA" id="ARBA00005568"/>
    </source>
</evidence>
<keyword evidence="4 6" id="KW-0460">Magnesium</keyword>
<dbReference type="PATRIC" id="fig|1335048.3.peg.5297"/>
<feature type="binding site" evidence="6">
    <location>
        <position position="127"/>
    </location>
    <ligand>
        <name>Mg(2+)</name>
        <dbReference type="ChEBI" id="CHEBI:18420"/>
    </ligand>
</feature>
<dbReference type="GO" id="GO:0000287">
    <property type="term" value="F:magnesium ion binding"/>
    <property type="evidence" value="ECO:0007669"/>
    <property type="project" value="TreeGrafter"/>
</dbReference>
<dbReference type="EMBL" id="CP012664">
    <property type="protein sequence ID" value="AMY72328.1"/>
    <property type="molecule type" value="Genomic_DNA"/>
</dbReference>
<dbReference type="GO" id="GO:0016829">
    <property type="term" value="F:lyase activity"/>
    <property type="evidence" value="ECO:0007669"/>
    <property type="project" value="UniProtKB-KW"/>
</dbReference>
<evidence type="ECO:0000256" key="4">
    <source>
        <dbReference type="ARBA" id="ARBA00022842"/>
    </source>
</evidence>
<geneLocation type="plasmid" evidence="10">
    <name>cai42_Plasmidc</name>
</geneLocation>
<dbReference type="Gene3D" id="3.20.20.60">
    <property type="entry name" value="Phosphoenolpyruvate-binding domains"/>
    <property type="match status" value="1"/>
</dbReference>
<sequence length="309" mass="32554">MMRSLLFVPGDSARKFTRAREGAADALILDLEDSVAAAQKDAARRITQEMLSPERGTQALYVRVNAFDSGRTLGDLAAVMPHRPDGIVLPKCSGAADVARLAQYLDAFEAAAGHEVGAARIIGVATETAQSIFGLGSYQGSSPRLLGIMWGGEDLAASLGSTENNVEGVFTGPFVLARNLCLMGAAAAGILAIDTVSTRIKDLELVEAEARAARRDGFGAKAVIHPSHVDIVNRAFTPTEAEAAWAERVVAAFQDDPQAGVVTIDGKMIDKPHERAAQKILAALGRQARAAPRTDDTGGEARTDADNHQ</sequence>
<protein>
    <submittedName>
        <fullName evidence="9">Putative citrate lyase subunit beta</fullName>
    </submittedName>
</protein>
<dbReference type="Pfam" id="PF03328">
    <property type="entry name" value="HpcH_HpaI"/>
    <property type="match status" value="1"/>
</dbReference>
<gene>
    <name evidence="9" type="ORF">AKL17_3p0172</name>
</gene>
<keyword evidence="3 6" id="KW-0479">Metal-binding</keyword>
<evidence type="ECO:0000256" key="1">
    <source>
        <dbReference type="ARBA" id="ARBA00001946"/>
    </source>
</evidence>
<keyword evidence="9" id="KW-0614">Plasmid</keyword>
<feature type="compositionally biased region" description="Basic and acidic residues" evidence="7">
    <location>
        <begin position="292"/>
        <end position="309"/>
    </location>
</feature>
<dbReference type="PANTHER" id="PTHR32308:SF0">
    <property type="entry name" value="HPCH_HPAI ALDOLASE_CITRATE LYASE DOMAIN-CONTAINING PROTEIN"/>
    <property type="match status" value="1"/>
</dbReference>
<dbReference type="InterPro" id="IPR015813">
    <property type="entry name" value="Pyrv/PenolPyrv_kinase-like_dom"/>
</dbReference>
<keyword evidence="9" id="KW-0456">Lyase</keyword>
<accession>A0A159ZBD3</accession>
<dbReference type="InterPro" id="IPR040442">
    <property type="entry name" value="Pyrv_kinase-like_dom_sf"/>
</dbReference>
<dbReference type="KEGG" id="daa:AKL17_3p0172"/>
<dbReference type="GO" id="GO:0006107">
    <property type="term" value="P:oxaloacetate metabolic process"/>
    <property type="evidence" value="ECO:0007669"/>
    <property type="project" value="TreeGrafter"/>
</dbReference>
<comment type="cofactor">
    <cofactor evidence="1">
        <name>Mg(2+)</name>
        <dbReference type="ChEBI" id="CHEBI:18420"/>
    </cofactor>
</comment>
<dbReference type="InterPro" id="IPR011206">
    <property type="entry name" value="Citrate_lyase_beta/mcl1/mcl2"/>
</dbReference>
<feature type="binding site" evidence="5">
    <location>
        <position position="63"/>
    </location>
    <ligand>
        <name>substrate</name>
    </ligand>
</feature>
<dbReference type="InterPro" id="IPR005000">
    <property type="entry name" value="Aldolase/citrate-lyase_domain"/>
</dbReference>
<evidence type="ECO:0000256" key="3">
    <source>
        <dbReference type="ARBA" id="ARBA00022723"/>
    </source>
</evidence>
<comment type="similarity">
    <text evidence="2">Belongs to the HpcH/HpaI aldolase family.</text>
</comment>
<evidence type="ECO:0000313" key="10">
    <source>
        <dbReference type="Proteomes" id="UP000076128"/>
    </source>
</evidence>
<evidence type="ECO:0000259" key="8">
    <source>
        <dbReference type="Pfam" id="PF03328"/>
    </source>
</evidence>
<evidence type="ECO:0000313" key="9">
    <source>
        <dbReference type="EMBL" id="AMY72328.1"/>
    </source>
</evidence>
<dbReference type="SUPFAM" id="SSF51621">
    <property type="entry name" value="Phosphoenolpyruvate/pyruvate domain"/>
    <property type="match status" value="1"/>
</dbReference>
<feature type="binding site" evidence="5">
    <location>
        <position position="127"/>
    </location>
    <ligand>
        <name>substrate</name>
    </ligand>
</feature>
<dbReference type="AlphaFoldDB" id="A0A159ZBD3"/>
<feature type="binding site" evidence="6">
    <location>
        <position position="154"/>
    </location>
    <ligand>
        <name>Mg(2+)</name>
        <dbReference type="ChEBI" id="CHEBI:18420"/>
    </ligand>
</feature>
<feature type="domain" description="HpcH/HpaI aldolase/citrate lyase" evidence="8">
    <location>
        <begin position="3"/>
        <end position="226"/>
    </location>
</feature>
<keyword evidence="10" id="KW-1185">Reference proteome</keyword>
<feature type="region of interest" description="Disordered" evidence="7">
    <location>
        <begin position="284"/>
        <end position="309"/>
    </location>
</feature>
<name>A0A159ZBD3_9RHOB</name>
<reference evidence="9 10" key="1">
    <citation type="submission" date="2015-09" db="EMBL/GenBank/DDBJ databases">
        <title>Complete genome sequence of Defluviimonas alba cai42t isolated from an oilfield in Xinjiang.</title>
        <authorList>
            <person name="Geng S."/>
            <person name="Pan X."/>
            <person name="Wu X."/>
        </authorList>
    </citation>
    <scope>NUCLEOTIDE SEQUENCE [LARGE SCALE GENOMIC DNA]</scope>
    <source>
        <strain evidence="10">cai42</strain>
        <plasmid evidence="10">cai42_Plasmidc</plasmid>
    </source>
</reference>